<accession>A0A833SQ33</accession>
<feature type="compositionally biased region" description="Basic and acidic residues" evidence="1">
    <location>
        <begin position="374"/>
        <end position="383"/>
    </location>
</feature>
<evidence type="ECO:0000313" key="2">
    <source>
        <dbReference type="EMBL" id="KAF4044236.1"/>
    </source>
</evidence>
<feature type="compositionally biased region" description="Basic and acidic residues" evidence="1">
    <location>
        <begin position="336"/>
        <end position="355"/>
    </location>
</feature>
<reference evidence="2" key="1">
    <citation type="submission" date="2020-04" db="EMBL/GenBank/DDBJ databases">
        <title>Hybrid Assembly of Korean Phytophthora infestans isolates.</title>
        <authorList>
            <person name="Prokchorchik M."/>
            <person name="Lee Y."/>
            <person name="Seo J."/>
            <person name="Cho J.-H."/>
            <person name="Park Y.-E."/>
            <person name="Jang D.-C."/>
            <person name="Im J.-S."/>
            <person name="Choi J.-G."/>
            <person name="Park H.-J."/>
            <person name="Lee G.-B."/>
            <person name="Lee Y.-G."/>
            <person name="Hong S.-Y."/>
            <person name="Cho K."/>
            <person name="Sohn K.H."/>
        </authorList>
    </citation>
    <scope>NUCLEOTIDE SEQUENCE</scope>
    <source>
        <strain evidence="2">KR_1_A1</strain>
    </source>
</reference>
<keyword evidence="3" id="KW-1185">Reference proteome</keyword>
<dbReference type="AlphaFoldDB" id="A0A833SQ33"/>
<dbReference type="Proteomes" id="UP000602510">
    <property type="component" value="Unassembled WGS sequence"/>
</dbReference>
<feature type="compositionally biased region" description="Polar residues" evidence="1">
    <location>
        <begin position="89"/>
        <end position="100"/>
    </location>
</feature>
<sequence length="407" mass="44859">MWLLEMQSTTSTTDAAIDSSSDRADIGSNIGYYSVSDDLNSNASFESGSDGDVAGIEIASSSHGERADVLFDSGSDWADSADELDSGSERSTSSNELSRGSTADLKANLMDAQFKLLSAQIPKEIRLSSADRARLNVSFGSADEDDVPPLAEELLVPEDIAVAGGGEDYPRPDDVIDDNDDPLLVPLFLLMAQRIGRSAVRTLLRFASSRELGSLWRLSDAAEERYREHPLENGRAPGRRARCSQWILPRPSSAANAGQPDVHRPTSSHYRTRHSEKVEFVTDNEAGILMRAMTINVRRLCVLWSHGEVTEVARVNLERQYRRRMRGEFVLAARTRREEAQKHRADNIRARRLDAENNESSDTGFDTASNNRNDAMESKDSGDHVSNSNEGDDEVAAIQTLRSKVTI</sequence>
<dbReference type="EMBL" id="WSZM01000075">
    <property type="protein sequence ID" value="KAF4044236.1"/>
    <property type="molecule type" value="Genomic_DNA"/>
</dbReference>
<gene>
    <name evidence="2" type="ORF">GN244_ATG03516</name>
</gene>
<organism evidence="2 3">
    <name type="scientific">Phytophthora infestans</name>
    <name type="common">Potato late blight agent</name>
    <name type="synonym">Botrytis infestans</name>
    <dbReference type="NCBI Taxonomy" id="4787"/>
    <lineage>
        <taxon>Eukaryota</taxon>
        <taxon>Sar</taxon>
        <taxon>Stramenopiles</taxon>
        <taxon>Oomycota</taxon>
        <taxon>Peronosporomycetes</taxon>
        <taxon>Peronosporales</taxon>
        <taxon>Peronosporaceae</taxon>
        <taxon>Phytophthora</taxon>
    </lineage>
</organism>
<proteinExistence type="predicted"/>
<evidence type="ECO:0000313" key="3">
    <source>
        <dbReference type="Proteomes" id="UP000602510"/>
    </source>
</evidence>
<feature type="region of interest" description="Disordered" evidence="1">
    <location>
        <begin position="336"/>
        <end position="395"/>
    </location>
</feature>
<feature type="region of interest" description="Disordered" evidence="1">
    <location>
        <begin position="78"/>
        <end position="100"/>
    </location>
</feature>
<evidence type="ECO:0000256" key="1">
    <source>
        <dbReference type="SAM" id="MobiDB-lite"/>
    </source>
</evidence>
<feature type="compositionally biased region" description="Polar residues" evidence="1">
    <location>
        <begin position="358"/>
        <end position="373"/>
    </location>
</feature>
<name>A0A833SQ33_PHYIN</name>
<comment type="caution">
    <text evidence="2">The sequence shown here is derived from an EMBL/GenBank/DDBJ whole genome shotgun (WGS) entry which is preliminary data.</text>
</comment>
<feature type="region of interest" description="Disordered" evidence="1">
    <location>
        <begin position="252"/>
        <end position="271"/>
    </location>
</feature>
<protein>
    <submittedName>
        <fullName evidence="2">Uncharacterized protein</fullName>
    </submittedName>
</protein>